<evidence type="ECO:0000313" key="7">
    <source>
        <dbReference type="Proteomes" id="UP000694941"/>
    </source>
</evidence>
<dbReference type="PROSITE" id="PS50042">
    <property type="entry name" value="CNMP_BINDING_3"/>
    <property type="match status" value="1"/>
</dbReference>
<proteinExistence type="predicted"/>
<evidence type="ECO:0000256" key="4">
    <source>
        <dbReference type="ARBA" id="ARBA00022777"/>
    </source>
</evidence>
<dbReference type="PANTHER" id="PTHR24353">
    <property type="entry name" value="CYCLIC NUCLEOTIDE-DEPENDENT PROTEIN KINASE"/>
    <property type="match status" value="1"/>
</dbReference>
<keyword evidence="2" id="KW-0808">Transferase</keyword>
<keyword evidence="7" id="KW-1185">Reference proteome</keyword>
<keyword evidence="1" id="KW-0723">Serine/threonine-protein kinase</keyword>
<dbReference type="InterPro" id="IPR014710">
    <property type="entry name" value="RmlC-like_jellyroll"/>
</dbReference>
<evidence type="ECO:0000256" key="1">
    <source>
        <dbReference type="ARBA" id="ARBA00022527"/>
    </source>
</evidence>
<gene>
    <name evidence="8" type="primary">LOC111084385</name>
</gene>
<sequence length="124" mass="14430">MDCKLYFYSAIMDCKLWAIERHCFQTIMMRTGLVRQAEYSNFLKSVPTFRKLSERTLIKIADVLEEVSFLSRLVYDKGDINPQLAAYRAASLRTEDMFVLLVIQSCFTENRGHVCVVSHTELLH</sequence>
<dbReference type="Gene3D" id="2.60.120.10">
    <property type="entry name" value="Jelly Rolls"/>
    <property type="match status" value="1"/>
</dbReference>
<evidence type="ECO:0000259" key="6">
    <source>
        <dbReference type="PROSITE" id="PS50042"/>
    </source>
</evidence>
<evidence type="ECO:0000256" key="3">
    <source>
        <dbReference type="ARBA" id="ARBA00022741"/>
    </source>
</evidence>
<keyword evidence="5" id="KW-0067">ATP-binding</keyword>
<name>A0ABM1RZL5_LIMPO</name>
<evidence type="ECO:0000256" key="5">
    <source>
        <dbReference type="ARBA" id="ARBA00022840"/>
    </source>
</evidence>
<dbReference type="Proteomes" id="UP000694941">
    <property type="component" value="Unplaced"/>
</dbReference>
<keyword evidence="3" id="KW-0547">Nucleotide-binding</keyword>
<evidence type="ECO:0000313" key="8">
    <source>
        <dbReference type="RefSeq" id="XP_022236820.1"/>
    </source>
</evidence>
<dbReference type="PANTHER" id="PTHR24353:SF111">
    <property type="match status" value="1"/>
</dbReference>
<accession>A0ABM1RZL5</accession>
<dbReference type="InterPro" id="IPR000595">
    <property type="entry name" value="cNMP-bd_dom"/>
</dbReference>
<dbReference type="GeneID" id="111084385"/>
<keyword evidence="4" id="KW-0418">Kinase</keyword>
<organism evidence="7 8">
    <name type="scientific">Limulus polyphemus</name>
    <name type="common">Atlantic horseshoe crab</name>
    <dbReference type="NCBI Taxonomy" id="6850"/>
    <lineage>
        <taxon>Eukaryota</taxon>
        <taxon>Metazoa</taxon>
        <taxon>Ecdysozoa</taxon>
        <taxon>Arthropoda</taxon>
        <taxon>Chelicerata</taxon>
        <taxon>Merostomata</taxon>
        <taxon>Xiphosura</taxon>
        <taxon>Limulidae</taxon>
        <taxon>Limulus</taxon>
    </lineage>
</organism>
<reference evidence="8" key="1">
    <citation type="submission" date="2025-08" db="UniProtKB">
        <authorList>
            <consortium name="RefSeq"/>
        </authorList>
    </citation>
    <scope>IDENTIFICATION</scope>
    <source>
        <tissue evidence="8">Muscle</tissue>
    </source>
</reference>
<dbReference type="RefSeq" id="XP_022236820.1">
    <property type="nucleotide sequence ID" value="XM_022381112.1"/>
</dbReference>
<evidence type="ECO:0000256" key="2">
    <source>
        <dbReference type="ARBA" id="ARBA00022679"/>
    </source>
</evidence>
<feature type="domain" description="Cyclic nucleotide-binding" evidence="6">
    <location>
        <begin position="10"/>
        <end position="45"/>
    </location>
</feature>
<protein>
    <submittedName>
        <fullName evidence="8">cGMP-dependent protein kinase, isozyme 2 forms cD5/T2-like</fullName>
    </submittedName>
</protein>